<dbReference type="OrthoDB" id="1906820at2759"/>
<proteinExistence type="predicted"/>
<dbReference type="Gene3D" id="3.30.420.10">
    <property type="entry name" value="Ribonuclease H-like superfamily/Ribonuclease H"/>
    <property type="match status" value="1"/>
</dbReference>
<dbReference type="PANTHER" id="PTHR47723:SF19">
    <property type="entry name" value="POLYNUCLEOTIDYL TRANSFERASE, RIBONUCLEASE H-LIKE SUPERFAMILY PROTEIN"/>
    <property type="match status" value="1"/>
</dbReference>
<evidence type="ECO:0000313" key="2">
    <source>
        <dbReference type="EMBL" id="KAB1207747.1"/>
    </source>
</evidence>
<dbReference type="Proteomes" id="UP000516437">
    <property type="component" value="Chromosome 7"/>
</dbReference>
<name>A0A6A1V7E8_9ROSI</name>
<dbReference type="CDD" id="cd06222">
    <property type="entry name" value="RNase_H_like"/>
    <property type="match status" value="1"/>
</dbReference>
<dbReference type="EMBL" id="RXIC02000025">
    <property type="protein sequence ID" value="KAB1207747.1"/>
    <property type="molecule type" value="Genomic_DNA"/>
</dbReference>
<dbReference type="InterPro" id="IPR002156">
    <property type="entry name" value="RNaseH_domain"/>
</dbReference>
<dbReference type="AlphaFoldDB" id="A0A6A1V7E8"/>
<reference evidence="2 3" key="1">
    <citation type="journal article" date="2019" name="Plant Biotechnol. J.">
        <title>The red bayberry genome and genetic basis of sex determination.</title>
        <authorList>
            <person name="Jia H.M."/>
            <person name="Jia H.J."/>
            <person name="Cai Q.L."/>
            <person name="Wang Y."/>
            <person name="Zhao H.B."/>
            <person name="Yang W.F."/>
            <person name="Wang G.Y."/>
            <person name="Li Y.H."/>
            <person name="Zhan D.L."/>
            <person name="Shen Y.T."/>
            <person name="Niu Q.F."/>
            <person name="Chang L."/>
            <person name="Qiu J."/>
            <person name="Zhao L."/>
            <person name="Xie H.B."/>
            <person name="Fu W.Y."/>
            <person name="Jin J."/>
            <person name="Li X.W."/>
            <person name="Jiao Y."/>
            <person name="Zhou C.C."/>
            <person name="Tu T."/>
            <person name="Chai C.Y."/>
            <person name="Gao J.L."/>
            <person name="Fan L.J."/>
            <person name="van de Weg E."/>
            <person name="Wang J.Y."/>
            <person name="Gao Z.S."/>
        </authorList>
    </citation>
    <scope>NUCLEOTIDE SEQUENCE [LARGE SCALE GENOMIC DNA]</scope>
    <source>
        <tissue evidence="2">Leaves</tissue>
    </source>
</reference>
<dbReference type="InterPro" id="IPR036397">
    <property type="entry name" value="RNaseH_sf"/>
</dbReference>
<protein>
    <recommendedName>
        <fullName evidence="1">RNase H type-1 domain-containing protein</fullName>
    </recommendedName>
</protein>
<keyword evidence="3" id="KW-1185">Reference proteome</keyword>
<accession>A0A6A1V7E8</accession>
<dbReference type="GO" id="GO:0004523">
    <property type="term" value="F:RNA-DNA hybrid ribonuclease activity"/>
    <property type="evidence" value="ECO:0007669"/>
    <property type="project" value="InterPro"/>
</dbReference>
<dbReference type="GO" id="GO:0003676">
    <property type="term" value="F:nucleic acid binding"/>
    <property type="evidence" value="ECO:0007669"/>
    <property type="project" value="InterPro"/>
</dbReference>
<organism evidence="2 3">
    <name type="scientific">Morella rubra</name>
    <name type="common">Chinese bayberry</name>
    <dbReference type="NCBI Taxonomy" id="262757"/>
    <lineage>
        <taxon>Eukaryota</taxon>
        <taxon>Viridiplantae</taxon>
        <taxon>Streptophyta</taxon>
        <taxon>Embryophyta</taxon>
        <taxon>Tracheophyta</taxon>
        <taxon>Spermatophyta</taxon>
        <taxon>Magnoliopsida</taxon>
        <taxon>eudicotyledons</taxon>
        <taxon>Gunneridae</taxon>
        <taxon>Pentapetalae</taxon>
        <taxon>rosids</taxon>
        <taxon>fabids</taxon>
        <taxon>Fagales</taxon>
        <taxon>Myricaceae</taxon>
        <taxon>Morella</taxon>
    </lineage>
</organism>
<feature type="domain" description="RNase H type-1" evidence="1">
    <location>
        <begin position="60"/>
        <end position="180"/>
    </location>
</feature>
<dbReference type="SUPFAM" id="SSF53098">
    <property type="entry name" value="Ribonuclease H-like"/>
    <property type="match status" value="1"/>
</dbReference>
<evidence type="ECO:0000313" key="3">
    <source>
        <dbReference type="Proteomes" id="UP000516437"/>
    </source>
</evidence>
<dbReference type="InterPro" id="IPR044730">
    <property type="entry name" value="RNase_H-like_dom_plant"/>
</dbReference>
<dbReference type="InterPro" id="IPR012337">
    <property type="entry name" value="RNaseH-like_sf"/>
</dbReference>
<comment type="caution">
    <text evidence="2">The sequence shown here is derived from an EMBL/GenBank/DDBJ whole genome shotgun (WGS) entry which is preliminary data.</text>
</comment>
<evidence type="ECO:0000259" key="1">
    <source>
        <dbReference type="Pfam" id="PF13456"/>
    </source>
</evidence>
<dbReference type="PANTHER" id="PTHR47723">
    <property type="entry name" value="OS05G0353850 PROTEIN"/>
    <property type="match status" value="1"/>
</dbReference>
<dbReference type="InterPro" id="IPR053151">
    <property type="entry name" value="RNase_H-like"/>
</dbReference>
<sequence>MDSFASRNQIVHHEAHLDVMQLVSKVPRIWGEHVATWHHKKVISKPSRWDPPADGFFKVNCDVAVREDFSVGAAVIKNHKGLIVGACVERFSTVDPEEGEIRAIQLGLEEALRCDLSQLVVEGDSLLVIEAIRYFPEQRNWRCHERIGDIVQMASSFDSCSFSFVYRDANEEARLLARWAASVILF</sequence>
<gene>
    <name evidence="2" type="ORF">CJ030_MR7G017750</name>
</gene>
<dbReference type="Pfam" id="PF13456">
    <property type="entry name" value="RVT_3"/>
    <property type="match status" value="1"/>
</dbReference>